<dbReference type="Proteomes" id="UP000254209">
    <property type="component" value="Unassembled WGS sequence"/>
</dbReference>
<evidence type="ECO:0000256" key="1">
    <source>
        <dbReference type="SAM" id="SignalP"/>
    </source>
</evidence>
<accession>A0A376BVH9</accession>
<proteinExistence type="predicted"/>
<reference evidence="2 3" key="1">
    <citation type="submission" date="2018-06" db="EMBL/GenBank/DDBJ databases">
        <authorList>
            <consortium name="Pathogen Informatics"/>
            <person name="Doyle S."/>
        </authorList>
    </citation>
    <scope>NUCLEOTIDE SEQUENCE [LARGE SCALE GENOMIC DNA]</scope>
    <source>
        <strain evidence="2 3">NCTC10283</strain>
    </source>
</reference>
<evidence type="ECO:0000313" key="3">
    <source>
        <dbReference type="Proteomes" id="UP000254209"/>
    </source>
</evidence>
<feature type="chain" id="PRO_5016871325" evidence="1">
    <location>
        <begin position="20"/>
        <end position="90"/>
    </location>
</feature>
<name>A0A376BVH9_9NEIS</name>
<dbReference type="EMBL" id="UFSO01000003">
    <property type="protein sequence ID" value="SSY80818.1"/>
    <property type="molecule type" value="Genomic_DNA"/>
</dbReference>
<keyword evidence="3" id="KW-1185">Reference proteome</keyword>
<protein>
    <submittedName>
        <fullName evidence="2">Uncharacterized protein</fullName>
    </submittedName>
</protein>
<evidence type="ECO:0000313" key="2">
    <source>
        <dbReference type="EMBL" id="SSY80818.1"/>
    </source>
</evidence>
<dbReference type="AlphaFoldDB" id="A0A376BVH9"/>
<dbReference type="RefSeq" id="WP_034292431.1">
    <property type="nucleotide sequence ID" value="NZ_CP091519.2"/>
</dbReference>
<sequence>MQKQILAITLLCATPLVHAQKPAETLPQVLQETMPQVGSYVLQNTALILQKMSGCLTSKNGQFDPECANQTGEQASKQIAQILTAPETQP</sequence>
<organism evidence="2 3">
    <name type="scientific">Alysiella crassa</name>
    <dbReference type="NCBI Taxonomy" id="153491"/>
    <lineage>
        <taxon>Bacteria</taxon>
        <taxon>Pseudomonadati</taxon>
        <taxon>Pseudomonadota</taxon>
        <taxon>Betaproteobacteria</taxon>
        <taxon>Neisseriales</taxon>
        <taxon>Neisseriaceae</taxon>
        <taxon>Alysiella</taxon>
    </lineage>
</organism>
<dbReference type="STRING" id="1120980.GCA_000745955_01069"/>
<keyword evidence="1" id="KW-0732">Signal</keyword>
<feature type="signal peptide" evidence="1">
    <location>
        <begin position="1"/>
        <end position="19"/>
    </location>
</feature>
<gene>
    <name evidence="2" type="ORF">NCTC10283_02379</name>
</gene>